<proteinExistence type="inferred from homology"/>
<sequence length="786" mass="87226">MPPSSKRKNAEPFEGSRSSKLLKQQIADDDAAIRELEKKLGIKKNRKSTPKSFKDDGLEDLFGADFDKSDNEDVEQSKQKAEYDSWLASKRASANEGKSKAWAPIRRQASMREDESSGENEETGSFEGFGDDSASNGEDGEDGFEFDNEGSEKEGDVEGGYEEKDEDDIESNLDSENLDYDNLDSESFDDDSADEEDEGDEASTPRVRENPYTAPTEGRIVEKYVPPSLRKAALGSSETASRLQRQLQGYFNRLSESNMLGILKDVEKIYTNHARGDANNAMIDALMMQVCNPATLPDTFYVLTAGFAAAVYKIIGESFGSQLVTKVTELFQKEYEVARKTEGQSSKHTSNLLTFMSELYVFQVVGCNMIFDFIRLLLEDITELSTELILRIVRMAGKYMRKDDPQALKDIVSALGNPGSIQKNKNKEISVRTKFMIETITDLKNNKLKAGVQESAVVADHVARMRRLLGSLNQRRLAANGPLRVGLQDIALADTKGKWWLTGASFADPRKAKPASESGPDAAAEKGLRQSVLDDGYASTDSEDYEFWLPENKLRQLAIEQGLKKEVQQTIMVAIAGSASVDDAVVHFRKLNLNKIHRCEVALVLMTCASSEHPYNPFYAAVAKRLASDGRIRYAYRSQLLSVFRRLGESLFEEEEEEDDTLGLDEERLANIGKFVSSLVIDGSMSLQSLKALDFPTMQKKSALLVGQILKSIFAEAIKAGKAKDSKGNRKGPEETLRRVLKDTEGTALAASLQFMFSKLLKSGKLSKDETKACKAARTVLEQQNM</sequence>
<dbReference type="Pfam" id="PF02854">
    <property type="entry name" value="MIF4G"/>
    <property type="match status" value="1"/>
</dbReference>
<dbReference type="EMBL" id="JAWDJO010000013">
    <property type="protein sequence ID" value="KAL1900396.1"/>
    <property type="molecule type" value="Genomic_DNA"/>
</dbReference>
<dbReference type="InterPro" id="IPR016024">
    <property type="entry name" value="ARM-type_fold"/>
</dbReference>
<dbReference type="SUPFAM" id="SSF48371">
    <property type="entry name" value="ARM repeat"/>
    <property type="match status" value="1"/>
</dbReference>
<evidence type="ECO:0000313" key="6">
    <source>
        <dbReference type="EMBL" id="KAL1900396.1"/>
    </source>
</evidence>
<feature type="region of interest" description="Disordered" evidence="4">
    <location>
        <begin position="1"/>
        <end position="25"/>
    </location>
</feature>
<evidence type="ECO:0000256" key="4">
    <source>
        <dbReference type="SAM" id="MobiDB-lite"/>
    </source>
</evidence>
<keyword evidence="3" id="KW-0539">Nucleus</keyword>
<evidence type="ECO:0000256" key="3">
    <source>
        <dbReference type="ARBA" id="ARBA00023242"/>
    </source>
</evidence>
<dbReference type="Gene3D" id="1.25.40.180">
    <property type="match status" value="1"/>
</dbReference>
<accession>A0ABR3ZIB4</accession>
<feature type="region of interest" description="Disordered" evidence="4">
    <location>
        <begin position="41"/>
        <end position="218"/>
    </location>
</feature>
<feature type="compositionally biased region" description="Acidic residues" evidence="4">
    <location>
        <begin position="157"/>
        <end position="201"/>
    </location>
</feature>
<gene>
    <name evidence="6" type="primary">SGD1</name>
    <name evidence="6" type="ORF">Cpir12675_000978</name>
</gene>
<dbReference type="PANTHER" id="PTHR18034:SF4">
    <property type="entry name" value="NUCLEOLAR MIF4G DOMAIN-CONTAINING PROTEIN 1"/>
    <property type="match status" value="1"/>
</dbReference>
<organism evidence="6 7">
    <name type="scientific">Ceratocystis pirilliformis</name>
    <dbReference type="NCBI Taxonomy" id="259994"/>
    <lineage>
        <taxon>Eukaryota</taxon>
        <taxon>Fungi</taxon>
        <taxon>Dikarya</taxon>
        <taxon>Ascomycota</taxon>
        <taxon>Pezizomycotina</taxon>
        <taxon>Sordariomycetes</taxon>
        <taxon>Hypocreomycetidae</taxon>
        <taxon>Microascales</taxon>
        <taxon>Ceratocystidaceae</taxon>
        <taxon>Ceratocystis</taxon>
    </lineage>
</organism>
<protein>
    <submittedName>
        <fullName evidence="6">Suppressor of glycerol defect</fullName>
    </submittedName>
</protein>
<evidence type="ECO:0000259" key="5">
    <source>
        <dbReference type="PROSITE" id="PS51366"/>
    </source>
</evidence>
<dbReference type="PANTHER" id="PTHR18034">
    <property type="entry name" value="CELL CYCLE CONTROL PROTEIN CWF22-RELATED"/>
    <property type="match status" value="1"/>
</dbReference>
<evidence type="ECO:0000256" key="2">
    <source>
        <dbReference type="ARBA" id="ARBA00006856"/>
    </source>
</evidence>
<dbReference type="PROSITE" id="PS51366">
    <property type="entry name" value="MI"/>
    <property type="match status" value="1"/>
</dbReference>
<evidence type="ECO:0000313" key="7">
    <source>
        <dbReference type="Proteomes" id="UP001583280"/>
    </source>
</evidence>
<dbReference type="InterPro" id="IPR050781">
    <property type="entry name" value="CWC22_splicing_factor"/>
</dbReference>
<dbReference type="InterPro" id="IPR003891">
    <property type="entry name" value="Initiation_fac_eIF4g_MI"/>
</dbReference>
<comment type="similarity">
    <text evidence="2">Belongs to the CWC22 family.</text>
</comment>
<reference evidence="6 7" key="1">
    <citation type="journal article" date="2024" name="IMA Fungus">
        <title>IMA Genome - F19 : A genome assembly and annotation guide to empower mycologists, including annotated draft genome sequences of Ceratocystis pirilliformis, Diaporthe australafricana, Fusarium ophioides, Paecilomyces lecythidis, and Sporothrix stenoceras.</title>
        <authorList>
            <person name="Aylward J."/>
            <person name="Wilson A.M."/>
            <person name="Visagie C.M."/>
            <person name="Spraker J."/>
            <person name="Barnes I."/>
            <person name="Buitendag C."/>
            <person name="Ceriani C."/>
            <person name="Del Mar Angel L."/>
            <person name="du Plessis D."/>
            <person name="Fuchs T."/>
            <person name="Gasser K."/>
            <person name="Kramer D."/>
            <person name="Li W."/>
            <person name="Munsamy K."/>
            <person name="Piso A."/>
            <person name="Price J.L."/>
            <person name="Sonnekus B."/>
            <person name="Thomas C."/>
            <person name="van der Nest A."/>
            <person name="van Dijk A."/>
            <person name="van Heerden A."/>
            <person name="van Vuuren N."/>
            <person name="Yilmaz N."/>
            <person name="Duong T.A."/>
            <person name="van der Merwe N.A."/>
            <person name="Wingfield M.J."/>
            <person name="Wingfield B.D."/>
        </authorList>
    </citation>
    <scope>NUCLEOTIDE SEQUENCE [LARGE SCALE GENOMIC DNA]</scope>
    <source>
        <strain evidence="6 7">CMW 12675</strain>
    </source>
</reference>
<feature type="compositionally biased region" description="Acidic residues" evidence="4">
    <location>
        <begin position="138"/>
        <end position="149"/>
    </location>
</feature>
<dbReference type="SMART" id="SM00543">
    <property type="entry name" value="MIF4G"/>
    <property type="match status" value="1"/>
</dbReference>
<comment type="caution">
    <text evidence="6">The sequence shown here is derived from an EMBL/GenBank/DDBJ whole genome shotgun (WGS) entry which is preliminary data.</text>
</comment>
<feature type="domain" description="MI" evidence="5">
    <location>
        <begin position="562"/>
        <end position="695"/>
    </location>
</feature>
<feature type="compositionally biased region" description="Basic and acidic residues" evidence="4">
    <location>
        <begin position="65"/>
        <end position="83"/>
    </location>
</feature>
<dbReference type="Proteomes" id="UP001583280">
    <property type="component" value="Unassembled WGS sequence"/>
</dbReference>
<comment type="subcellular location">
    <subcellularLocation>
        <location evidence="1">Nucleus</location>
        <location evidence="1">Nucleolus</location>
    </subcellularLocation>
</comment>
<name>A0ABR3ZIB4_9PEZI</name>
<dbReference type="Pfam" id="PF02847">
    <property type="entry name" value="MA3"/>
    <property type="match status" value="1"/>
</dbReference>
<evidence type="ECO:0000256" key="1">
    <source>
        <dbReference type="ARBA" id="ARBA00004604"/>
    </source>
</evidence>
<dbReference type="InterPro" id="IPR003890">
    <property type="entry name" value="MIF4G-like_typ-3"/>
</dbReference>
<keyword evidence="7" id="KW-1185">Reference proteome</keyword>